<reference evidence="1" key="1">
    <citation type="submission" date="2022-11" db="EMBL/GenBank/DDBJ databases">
        <title>Genome Sequence of Cubamyces cubensis.</title>
        <authorList>
            <person name="Buettner E."/>
        </authorList>
    </citation>
    <scope>NUCLEOTIDE SEQUENCE</scope>
    <source>
        <strain evidence="1">MPL-01</strain>
    </source>
</reference>
<protein>
    <submittedName>
        <fullName evidence="1">Uncharacterized protein</fullName>
    </submittedName>
</protein>
<name>A0AAD7U264_9APHY</name>
<comment type="caution">
    <text evidence="1">The sequence shown here is derived from an EMBL/GenBank/DDBJ whole genome shotgun (WGS) entry which is preliminary data.</text>
</comment>
<sequence length="163" mass="18557">MSITPDICVIDKREQKKPRPGDKHALIRPIRDSEYSIRLYLGLISAAEFCMNFVHTATGQAVNSPFPYKLWSVPNPAMSWLSIPMTGQLKSAEYTFGIRPEDILPCEEKFFLRDGQTCLFMKRPGKRSLRFTVSIRQRQSSSIDEDVDVLDLPGHPLTSLELL</sequence>
<gene>
    <name evidence="1" type="ORF">ONZ51_g1114</name>
</gene>
<dbReference type="Proteomes" id="UP001215151">
    <property type="component" value="Unassembled WGS sequence"/>
</dbReference>
<accession>A0AAD7U264</accession>
<proteinExistence type="predicted"/>
<organism evidence="1 2">
    <name type="scientific">Trametes cubensis</name>
    <dbReference type="NCBI Taxonomy" id="1111947"/>
    <lineage>
        <taxon>Eukaryota</taxon>
        <taxon>Fungi</taxon>
        <taxon>Dikarya</taxon>
        <taxon>Basidiomycota</taxon>
        <taxon>Agaricomycotina</taxon>
        <taxon>Agaricomycetes</taxon>
        <taxon>Polyporales</taxon>
        <taxon>Polyporaceae</taxon>
        <taxon>Trametes</taxon>
    </lineage>
</organism>
<evidence type="ECO:0000313" key="1">
    <source>
        <dbReference type="EMBL" id="KAJ8496493.1"/>
    </source>
</evidence>
<evidence type="ECO:0000313" key="2">
    <source>
        <dbReference type="Proteomes" id="UP001215151"/>
    </source>
</evidence>
<dbReference type="EMBL" id="JAPEVG010000014">
    <property type="protein sequence ID" value="KAJ8496493.1"/>
    <property type="molecule type" value="Genomic_DNA"/>
</dbReference>
<keyword evidence="2" id="KW-1185">Reference proteome</keyword>
<dbReference type="AlphaFoldDB" id="A0AAD7U264"/>